<dbReference type="Pfam" id="PF01850">
    <property type="entry name" value="PIN"/>
    <property type="match status" value="1"/>
</dbReference>
<dbReference type="Proteomes" id="UP000610558">
    <property type="component" value="Unassembled WGS sequence"/>
</dbReference>
<feature type="binding site" evidence="8">
    <location>
        <position position="5"/>
    </location>
    <ligand>
        <name>Mg(2+)</name>
        <dbReference type="ChEBI" id="CHEBI:18420"/>
    </ligand>
</feature>
<evidence type="ECO:0000256" key="7">
    <source>
        <dbReference type="ARBA" id="ARBA00038093"/>
    </source>
</evidence>
<dbReference type="InterPro" id="IPR022907">
    <property type="entry name" value="VapC_family"/>
</dbReference>
<dbReference type="PANTHER" id="PTHR33653">
    <property type="entry name" value="RIBONUCLEASE VAPC2"/>
    <property type="match status" value="1"/>
</dbReference>
<evidence type="ECO:0000256" key="5">
    <source>
        <dbReference type="ARBA" id="ARBA00022801"/>
    </source>
</evidence>
<dbReference type="AlphaFoldDB" id="A0A927GWY3"/>
<evidence type="ECO:0000256" key="3">
    <source>
        <dbReference type="ARBA" id="ARBA00022722"/>
    </source>
</evidence>
<name>A0A927GWY3_9GAMM</name>
<dbReference type="InterPro" id="IPR002716">
    <property type="entry name" value="PIN_dom"/>
</dbReference>
<dbReference type="HAMAP" id="MF_00265">
    <property type="entry name" value="VapC_Nob1"/>
    <property type="match status" value="1"/>
</dbReference>
<keyword evidence="8" id="KW-0800">Toxin</keyword>
<dbReference type="SUPFAM" id="SSF88723">
    <property type="entry name" value="PIN domain-like"/>
    <property type="match status" value="1"/>
</dbReference>
<evidence type="ECO:0000256" key="8">
    <source>
        <dbReference type="HAMAP-Rule" id="MF_00265"/>
    </source>
</evidence>
<keyword evidence="4 8" id="KW-0479">Metal-binding</keyword>
<sequence length="131" mass="14420">MYMLDTNICIYIIKKQPPSVLQKFESLPIGSVVMSLVTYGELEYGALKSNNSEKALNVLEELSNYIPVLPVGVDVAKAYASIRAGLEAKGTPIGNNDLWIAAHAKALGHTLVSNNIKEFERVSELKLENWV</sequence>
<gene>
    <name evidence="8" type="primary">vapC</name>
    <name evidence="10" type="ORF">IB286_11305</name>
</gene>
<dbReference type="EMBL" id="JACXLD010000006">
    <property type="protein sequence ID" value="MBD2859593.1"/>
    <property type="molecule type" value="Genomic_DNA"/>
</dbReference>
<keyword evidence="3 8" id="KW-0540">Nuclease</keyword>
<dbReference type="PANTHER" id="PTHR33653:SF1">
    <property type="entry name" value="RIBONUCLEASE VAPC2"/>
    <property type="match status" value="1"/>
</dbReference>
<dbReference type="EC" id="3.1.-.-" evidence="8"/>
<evidence type="ECO:0000313" key="11">
    <source>
        <dbReference type="Proteomes" id="UP000610558"/>
    </source>
</evidence>
<keyword evidence="6 8" id="KW-0460">Magnesium</keyword>
<evidence type="ECO:0000259" key="9">
    <source>
        <dbReference type="Pfam" id="PF01850"/>
    </source>
</evidence>
<comment type="caution">
    <text evidence="10">The sequence shown here is derived from an EMBL/GenBank/DDBJ whole genome shotgun (WGS) entry which is preliminary data.</text>
</comment>
<reference evidence="10" key="1">
    <citation type="submission" date="2020-09" db="EMBL/GenBank/DDBJ databases">
        <authorList>
            <person name="Yoon J.-W."/>
        </authorList>
    </citation>
    <scope>NUCLEOTIDE SEQUENCE</scope>
    <source>
        <strain evidence="10">KMU-158</strain>
    </source>
</reference>
<evidence type="ECO:0000256" key="6">
    <source>
        <dbReference type="ARBA" id="ARBA00022842"/>
    </source>
</evidence>
<evidence type="ECO:0000256" key="2">
    <source>
        <dbReference type="ARBA" id="ARBA00022649"/>
    </source>
</evidence>
<proteinExistence type="inferred from homology"/>
<comment type="function">
    <text evidence="8">Toxic component of a toxin-antitoxin (TA) system. An RNase.</text>
</comment>
<comment type="similarity">
    <text evidence="7 8">Belongs to the PINc/VapC protein family.</text>
</comment>
<accession>A0A927GWY3</accession>
<evidence type="ECO:0000256" key="4">
    <source>
        <dbReference type="ARBA" id="ARBA00022723"/>
    </source>
</evidence>
<dbReference type="GO" id="GO:0090729">
    <property type="term" value="F:toxin activity"/>
    <property type="evidence" value="ECO:0007669"/>
    <property type="project" value="UniProtKB-KW"/>
</dbReference>
<keyword evidence="2 8" id="KW-1277">Toxin-antitoxin system</keyword>
<organism evidence="10 11">
    <name type="scientific">Spongiibacter pelagi</name>
    <dbReference type="NCBI Taxonomy" id="2760804"/>
    <lineage>
        <taxon>Bacteria</taxon>
        <taxon>Pseudomonadati</taxon>
        <taxon>Pseudomonadota</taxon>
        <taxon>Gammaproteobacteria</taxon>
        <taxon>Cellvibrionales</taxon>
        <taxon>Spongiibacteraceae</taxon>
        <taxon>Spongiibacter</taxon>
    </lineage>
</organism>
<evidence type="ECO:0000256" key="1">
    <source>
        <dbReference type="ARBA" id="ARBA00001946"/>
    </source>
</evidence>
<feature type="binding site" evidence="8">
    <location>
        <position position="97"/>
    </location>
    <ligand>
        <name>Mg(2+)</name>
        <dbReference type="ChEBI" id="CHEBI:18420"/>
    </ligand>
</feature>
<feature type="domain" description="PIN" evidence="9">
    <location>
        <begin position="2"/>
        <end position="124"/>
    </location>
</feature>
<keyword evidence="5 8" id="KW-0378">Hydrolase</keyword>
<dbReference type="InterPro" id="IPR050556">
    <property type="entry name" value="Type_II_TA_system_RNase"/>
</dbReference>
<dbReference type="CDD" id="cd18735">
    <property type="entry name" value="PIN_HiVapC1-like"/>
    <property type="match status" value="1"/>
</dbReference>
<dbReference type="GO" id="GO:0004540">
    <property type="term" value="F:RNA nuclease activity"/>
    <property type="evidence" value="ECO:0007669"/>
    <property type="project" value="InterPro"/>
</dbReference>
<evidence type="ECO:0000313" key="10">
    <source>
        <dbReference type="EMBL" id="MBD2859593.1"/>
    </source>
</evidence>
<dbReference type="GO" id="GO:0000287">
    <property type="term" value="F:magnesium ion binding"/>
    <property type="evidence" value="ECO:0007669"/>
    <property type="project" value="UniProtKB-UniRule"/>
</dbReference>
<protein>
    <recommendedName>
        <fullName evidence="8">Ribonuclease VapC</fullName>
        <shortName evidence="8">RNase VapC</shortName>
        <ecNumber evidence="8">3.1.-.-</ecNumber>
    </recommendedName>
    <alternativeName>
        <fullName evidence="8">Toxin VapC</fullName>
    </alternativeName>
</protein>
<comment type="cofactor">
    <cofactor evidence="1 8">
        <name>Mg(2+)</name>
        <dbReference type="ChEBI" id="CHEBI:18420"/>
    </cofactor>
</comment>
<dbReference type="GO" id="GO:0016787">
    <property type="term" value="F:hydrolase activity"/>
    <property type="evidence" value="ECO:0007669"/>
    <property type="project" value="UniProtKB-KW"/>
</dbReference>
<dbReference type="InterPro" id="IPR029060">
    <property type="entry name" value="PIN-like_dom_sf"/>
</dbReference>
<keyword evidence="11" id="KW-1185">Reference proteome</keyword>
<dbReference type="Gene3D" id="3.40.50.1010">
    <property type="entry name" value="5'-nuclease"/>
    <property type="match status" value="1"/>
</dbReference>